<keyword evidence="6" id="KW-0805">Transcription regulation</keyword>
<evidence type="ECO:0000259" key="8">
    <source>
        <dbReference type="Pfam" id="PF00850"/>
    </source>
</evidence>
<dbReference type="PRINTS" id="PR01270">
    <property type="entry name" value="HDASUPER"/>
</dbReference>
<keyword evidence="7" id="KW-0804">Transcription</keyword>
<dbReference type="PANTHER" id="PTHR10625">
    <property type="entry name" value="HISTONE DEACETYLASE HDAC1-RELATED"/>
    <property type="match status" value="1"/>
</dbReference>
<feature type="domain" description="Histone deacetylase" evidence="8">
    <location>
        <begin position="21"/>
        <end position="192"/>
    </location>
</feature>
<evidence type="ECO:0000256" key="4">
    <source>
        <dbReference type="ARBA" id="ARBA00022801"/>
    </source>
</evidence>
<dbReference type="GO" id="GO:0040029">
    <property type="term" value="P:epigenetic regulation of gene expression"/>
    <property type="evidence" value="ECO:0007669"/>
    <property type="project" value="TreeGrafter"/>
</dbReference>
<evidence type="ECO:0000256" key="6">
    <source>
        <dbReference type="ARBA" id="ARBA00023015"/>
    </source>
</evidence>
<dbReference type="InterPro" id="IPR023696">
    <property type="entry name" value="Ureohydrolase_dom_sf"/>
</dbReference>
<dbReference type="AlphaFoldDB" id="X1TQV3"/>
<protein>
    <recommendedName>
        <fullName evidence="2">histone deacetylase</fullName>
        <ecNumber evidence="2">3.5.1.98</ecNumber>
    </recommendedName>
</protein>
<keyword evidence="3" id="KW-0678">Repressor</keyword>
<dbReference type="GO" id="GO:0000118">
    <property type="term" value="C:histone deacetylase complex"/>
    <property type="evidence" value="ECO:0007669"/>
    <property type="project" value="TreeGrafter"/>
</dbReference>
<evidence type="ECO:0000256" key="7">
    <source>
        <dbReference type="ARBA" id="ARBA00023163"/>
    </source>
</evidence>
<dbReference type="InterPro" id="IPR000286">
    <property type="entry name" value="HDACs"/>
</dbReference>
<keyword evidence="4" id="KW-0378">Hydrolase</keyword>
<dbReference type="InterPro" id="IPR023801">
    <property type="entry name" value="His_deacetylse_dom"/>
</dbReference>
<evidence type="ECO:0000256" key="1">
    <source>
        <dbReference type="ARBA" id="ARBA00007738"/>
    </source>
</evidence>
<evidence type="ECO:0000256" key="2">
    <source>
        <dbReference type="ARBA" id="ARBA00012111"/>
    </source>
</evidence>
<dbReference type="InterPro" id="IPR037138">
    <property type="entry name" value="His_deacetylse_dom_sf"/>
</dbReference>
<dbReference type="Gene3D" id="3.40.800.20">
    <property type="entry name" value="Histone deacetylase domain"/>
    <property type="match status" value="1"/>
</dbReference>
<comment type="caution">
    <text evidence="9">The sequence shown here is derived from an EMBL/GenBank/DDBJ whole genome shotgun (WGS) entry which is preliminary data.</text>
</comment>
<dbReference type="SUPFAM" id="SSF52768">
    <property type="entry name" value="Arginase/deacetylase"/>
    <property type="match status" value="1"/>
</dbReference>
<reference evidence="9" key="1">
    <citation type="journal article" date="2014" name="Front. Microbiol.">
        <title>High frequency of phylogenetically diverse reductive dehalogenase-homologous genes in deep subseafloor sedimentary metagenomes.</title>
        <authorList>
            <person name="Kawai M."/>
            <person name="Futagami T."/>
            <person name="Toyoda A."/>
            <person name="Takaki Y."/>
            <person name="Nishi S."/>
            <person name="Hori S."/>
            <person name="Arai W."/>
            <person name="Tsubouchi T."/>
            <person name="Morono Y."/>
            <person name="Uchiyama I."/>
            <person name="Ito T."/>
            <person name="Fujiyama A."/>
            <person name="Inagaki F."/>
            <person name="Takami H."/>
        </authorList>
    </citation>
    <scope>NUCLEOTIDE SEQUENCE</scope>
    <source>
        <strain evidence="9">Expedition CK06-06</strain>
    </source>
</reference>
<dbReference type="Pfam" id="PF00850">
    <property type="entry name" value="Hist_deacetyl"/>
    <property type="match status" value="1"/>
</dbReference>
<evidence type="ECO:0000313" key="9">
    <source>
        <dbReference type="EMBL" id="GAJ07718.1"/>
    </source>
</evidence>
<dbReference type="EMBL" id="BARW01034559">
    <property type="protein sequence ID" value="GAJ07718.1"/>
    <property type="molecule type" value="Genomic_DNA"/>
</dbReference>
<accession>X1TQV3</accession>
<dbReference type="EC" id="3.5.1.98" evidence="2"/>
<proteinExistence type="inferred from homology"/>
<dbReference type="GO" id="GO:0005737">
    <property type="term" value="C:cytoplasm"/>
    <property type="evidence" value="ECO:0007669"/>
    <property type="project" value="TreeGrafter"/>
</dbReference>
<name>X1TQV3_9ZZZZ</name>
<evidence type="ECO:0000256" key="5">
    <source>
        <dbReference type="ARBA" id="ARBA00022853"/>
    </source>
</evidence>
<evidence type="ECO:0000256" key="3">
    <source>
        <dbReference type="ARBA" id="ARBA00022491"/>
    </source>
</evidence>
<dbReference type="PANTHER" id="PTHR10625:SF5">
    <property type="entry name" value="HISTONE DEACETYLASE"/>
    <property type="match status" value="1"/>
</dbReference>
<sequence length="192" mass="21556">MQPVLVINDERFKQHLEQVPHLENARRVKAVQSVLEDPSLNGKWTELVPRLATKEELALVHTADHIDRIAKTAGKPLSSFDMDTQTTEKSYDVARLGVGAVFGLLDEIWTGKANRGFACIRPPGHHAEPDKAMGFCLFNNVALGARYLKEHYSVSKIMIVDFDVHHGNGIQSAFYNTDDVLYVSLHQFPCYP</sequence>
<comment type="similarity">
    <text evidence="1">Belongs to the histone deacetylase family. HD type 2 subfamily.</text>
</comment>
<gene>
    <name evidence="9" type="ORF">S12H4_54134</name>
</gene>
<keyword evidence="5" id="KW-0156">Chromatin regulator</keyword>
<dbReference type="CDD" id="cd09992">
    <property type="entry name" value="HDAC_classII"/>
    <property type="match status" value="1"/>
</dbReference>
<dbReference type="GO" id="GO:0141221">
    <property type="term" value="F:histone deacetylase activity, hydrolytic mechanism"/>
    <property type="evidence" value="ECO:0007669"/>
    <property type="project" value="UniProtKB-EC"/>
</dbReference>
<organism evidence="9">
    <name type="scientific">marine sediment metagenome</name>
    <dbReference type="NCBI Taxonomy" id="412755"/>
    <lineage>
        <taxon>unclassified sequences</taxon>
        <taxon>metagenomes</taxon>
        <taxon>ecological metagenomes</taxon>
    </lineage>
</organism>
<feature type="non-terminal residue" evidence="9">
    <location>
        <position position="192"/>
    </location>
</feature>